<evidence type="ECO:0000256" key="9">
    <source>
        <dbReference type="ARBA" id="ARBA00022909"/>
    </source>
</evidence>
<dbReference type="Pfam" id="PF01712">
    <property type="entry name" value="dNK"/>
    <property type="match status" value="1"/>
</dbReference>
<dbReference type="InterPro" id="IPR000550">
    <property type="entry name" value="Hppk"/>
</dbReference>
<evidence type="ECO:0000256" key="4">
    <source>
        <dbReference type="ARBA" id="ARBA00016218"/>
    </source>
</evidence>
<keyword evidence="7 15" id="KW-0418">Kinase</keyword>
<keyword evidence="9" id="KW-0289">Folate biosynthesis</keyword>
<dbReference type="GO" id="GO:0003848">
    <property type="term" value="F:2-amino-4-hydroxy-6-hydroxymethyldihydropteridine diphosphokinase activity"/>
    <property type="evidence" value="ECO:0007669"/>
    <property type="project" value="UniProtKB-EC"/>
</dbReference>
<feature type="domain" description="Deoxynucleoside kinase" evidence="14">
    <location>
        <begin position="181"/>
        <end position="376"/>
    </location>
</feature>
<comment type="function">
    <text evidence="10">Catalyzes the transfer of pyrophosphate from adenosine triphosphate (ATP) to 6-hydroxymethyl-7,8-dihydropterin, an enzymatic step in folate biosynthesis pathway.</text>
</comment>
<dbReference type="InterPro" id="IPR031314">
    <property type="entry name" value="DNK_dom"/>
</dbReference>
<dbReference type="EC" id="2.7.6.3" evidence="3"/>
<reference evidence="15 16" key="1">
    <citation type="submission" date="2016-10" db="EMBL/GenBank/DDBJ databases">
        <authorList>
            <person name="de Groot N.N."/>
        </authorList>
    </citation>
    <scope>NUCLEOTIDE SEQUENCE [LARGE SCALE GENOMIC DNA]</scope>
    <source>
        <strain evidence="15 16">DSM 21019</strain>
    </source>
</reference>
<protein>
    <recommendedName>
        <fullName evidence="4">2-amino-4-hydroxy-6-hydroxymethyldihydropteridine pyrophosphokinase</fullName>
        <ecNumber evidence="3">2.7.6.3</ecNumber>
    </recommendedName>
    <alternativeName>
        <fullName evidence="11">6-hydroxymethyl-7,8-dihydropterin pyrophosphokinase</fullName>
    </alternativeName>
    <alternativeName>
        <fullName evidence="12">7,8-dihydro-6-hydroxymethylpterin-pyrophosphokinase</fullName>
    </alternativeName>
</protein>
<dbReference type="GO" id="GO:0005524">
    <property type="term" value="F:ATP binding"/>
    <property type="evidence" value="ECO:0007669"/>
    <property type="project" value="UniProtKB-KW"/>
</dbReference>
<keyword evidence="5" id="KW-0808">Transferase</keyword>
<evidence type="ECO:0000259" key="13">
    <source>
        <dbReference type="Pfam" id="PF01288"/>
    </source>
</evidence>
<dbReference type="RefSeq" id="WP_092980513.1">
    <property type="nucleotide sequence ID" value="NZ_FOYQ01000001.1"/>
</dbReference>
<sequence>MQNAVTTYLSLGSNQGSRAWILQQAIFALQEKAGTVSAISSVYSSPAVGFEGDDFLNLCVALETTLGASELLSLLLEIERDFGRVRRDDGTYANRSLDLDLIYYGEAQLQEENLIVPHPRMHTRAFVLKPLADIAPQHYHPVLMKDTRNLLQTAPDRKEVVRTGIRLFSERKQLLADIGFLAIEGNIGSGKTTLAQKISEEFQGKLILERFKDNPFLPRFYEDKERYAFPLEMSFLADRYQQYTEDTGQLDLFSRFMISDYDIYKSLIFANITLQAEEFTLYRKLFRLMYSEVRKPRVYVYLYQGTERLLEQIARRGRDYEKSIGAEYLEEIHRGYFDFMRSTPDLNSLVIDMEPLDFVARETDYLTILDRICAHHIQGMPLQPGNVKV</sequence>
<evidence type="ECO:0000256" key="10">
    <source>
        <dbReference type="ARBA" id="ARBA00029409"/>
    </source>
</evidence>
<feature type="domain" description="7,8-dihydro-6-hydroxymethylpterin-pyrophosphokinase" evidence="13">
    <location>
        <begin position="8"/>
        <end position="136"/>
    </location>
</feature>
<dbReference type="NCBIfam" id="TIGR01498">
    <property type="entry name" value="folK"/>
    <property type="match status" value="1"/>
</dbReference>
<accession>A0A1I6FSE6</accession>
<proteinExistence type="inferred from homology"/>
<comment type="pathway">
    <text evidence="1">Cofactor biosynthesis; tetrahydrofolate biosynthesis; 2-amino-4-hydroxy-6-hydroxymethyl-7,8-dihydropteridine diphosphate from 7,8-dihydroneopterin triphosphate: step 4/4.</text>
</comment>
<organism evidence="15 16">
    <name type="scientific">Robiginitalea myxolifaciens</name>
    <dbReference type="NCBI Taxonomy" id="400055"/>
    <lineage>
        <taxon>Bacteria</taxon>
        <taxon>Pseudomonadati</taxon>
        <taxon>Bacteroidota</taxon>
        <taxon>Flavobacteriia</taxon>
        <taxon>Flavobacteriales</taxon>
        <taxon>Flavobacteriaceae</taxon>
        <taxon>Robiginitalea</taxon>
    </lineage>
</organism>
<evidence type="ECO:0000259" key="14">
    <source>
        <dbReference type="Pfam" id="PF01712"/>
    </source>
</evidence>
<dbReference type="AlphaFoldDB" id="A0A1I6FSE6"/>
<evidence type="ECO:0000313" key="15">
    <source>
        <dbReference type="EMBL" id="SFR32869.1"/>
    </source>
</evidence>
<evidence type="ECO:0000256" key="5">
    <source>
        <dbReference type="ARBA" id="ARBA00022679"/>
    </source>
</evidence>
<comment type="similarity">
    <text evidence="2">Belongs to the HPPK family.</text>
</comment>
<dbReference type="UniPathway" id="UPA00077">
    <property type="reaction ID" value="UER00155"/>
</dbReference>
<keyword evidence="8" id="KW-0067">ATP-binding</keyword>
<dbReference type="InterPro" id="IPR035907">
    <property type="entry name" value="Hppk_sf"/>
</dbReference>
<name>A0A1I6FSE6_9FLAO</name>
<dbReference type="CDD" id="cd01673">
    <property type="entry name" value="dNK"/>
    <property type="match status" value="1"/>
</dbReference>
<gene>
    <name evidence="15" type="ORF">SAMN04490243_0567</name>
</gene>
<evidence type="ECO:0000256" key="8">
    <source>
        <dbReference type="ARBA" id="ARBA00022840"/>
    </source>
</evidence>
<evidence type="ECO:0000256" key="2">
    <source>
        <dbReference type="ARBA" id="ARBA00005810"/>
    </source>
</evidence>
<dbReference type="SUPFAM" id="SSF52540">
    <property type="entry name" value="P-loop containing nucleoside triphosphate hydrolases"/>
    <property type="match status" value="1"/>
</dbReference>
<evidence type="ECO:0000256" key="1">
    <source>
        <dbReference type="ARBA" id="ARBA00005051"/>
    </source>
</evidence>
<dbReference type="Gene3D" id="3.40.50.300">
    <property type="entry name" value="P-loop containing nucleotide triphosphate hydrolases"/>
    <property type="match status" value="1"/>
</dbReference>
<dbReference type="PANTHER" id="PTHR43071">
    <property type="entry name" value="2-AMINO-4-HYDROXY-6-HYDROXYMETHYLDIHYDROPTERIDINE PYROPHOSPHOKINASE"/>
    <property type="match status" value="1"/>
</dbReference>
<dbReference type="SUPFAM" id="SSF55083">
    <property type="entry name" value="6-hydroxymethyl-7,8-dihydropterin pyrophosphokinase, HPPK"/>
    <property type="match status" value="1"/>
</dbReference>
<evidence type="ECO:0000256" key="3">
    <source>
        <dbReference type="ARBA" id="ARBA00013253"/>
    </source>
</evidence>
<dbReference type="Gene3D" id="3.30.70.560">
    <property type="entry name" value="7,8-Dihydro-6-hydroxymethylpterin-pyrophosphokinase HPPK"/>
    <property type="match status" value="1"/>
</dbReference>
<dbReference type="GO" id="GO:0046654">
    <property type="term" value="P:tetrahydrofolate biosynthetic process"/>
    <property type="evidence" value="ECO:0007669"/>
    <property type="project" value="UniProtKB-UniPathway"/>
</dbReference>
<evidence type="ECO:0000256" key="7">
    <source>
        <dbReference type="ARBA" id="ARBA00022777"/>
    </source>
</evidence>
<evidence type="ECO:0000313" key="16">
    <source>
        <dbReference type="Proteomes" id="UP000199534"/>
    </source>
</evidence>
<dbReference type="GO" id="GO:0046656">
    <property type="term" value="P:folic acid biosynthetic process"/>
    <property type="evidence" value="ECO:0007669"/>
    <property type="project" value="UniProtKB-KW"/>
</dbReference>
<dbReference type="Pfam" id="PF01288">
    <property type="entry name" value="HPPK"/>
    <property type="match status" value="1"/>
</dbReference>
<evidence type="ECO:0000256" key="11">
    <source>
        <dbReference type="ARBA" id="ARBA00029766"/>
    </source>
</evidence>
<dbReference type="CDD" id="cd00483">
    <property type="entry name" value="HPPK"/>
    <property type="match status" value="1"/>
</dbReference>
<evidence type="ECO:0000256" key="12">
    <source>
        <dbReference type="ARBA" id="ARBA00033413"/>
    </source>
</evidence>
<keyword evidence="16" id="KW-1185">Reference proteome</keyword>
<dbReference type="PANTHER" id="PTHR43071:SF1">
    <property type="entry name" value="2-AMINO-4-HYDROXY-6-HYDROXYMETHYLDIHYDROPTERIDINE PYROPHOSPHOKINASE"/>
    <property type="match status" value="1"/>
</dbReference>
<dbReference type="GO" id="GO:0016301">
    <property type="term" value="F:kinase activity"/>
    <property type="evidence" value="ECO:0007669"/>
    <property type="project" value="UniProtKB-KW"/>
</dbReference>
<dbReference type="InterPro" id="IPR027417">
    <property type="entry name" value="P-loop_NTPase"/>
</dbReference>
<keyword evidence="6" id="KW-0547">Nucleotide-binding</keyword>
<dbReference type="OrthoDB" id="9776634at2"/>
<dbReference type="EMBL" id="FOYQ01000001">
    <property type="protein sequence ID" value="SFR32869.1"/>
    <property type="molecule type" value="Genomic_DNA"/>
</dbReference>
<dbReference type="Proteomes" id="UP000199534">
    <property type="component" value="Unassembled WGS sequence"/>
</dbReference>
<evidence type="ECO:0000256" key="6">
    <source>
        <dbReference type="ARBA" id="ARBA00022741"/>
    </source>
</evidence>
<dbReference type="STRING" id="400055.SAMN04490243_0567"/>